<evidence type="ECO:0000256" key="1">
    <source>
        <dbReference type="ARBA" id="ARBA00004651"/>
    </source>
</evidence>
<feature type="transmembrane region" description="Helical" evidence="6">
    <location>
        <begin position="87"/>
        <end position="110"/>
    </location>
</feature>
<accession>A0A3M0G9I6</accession>
<feature type="domain" description="Major facilitator superfamily (MFS) profile" evidence="7">
    <location>
        <begin position="1"/>
        <end position="396"/>
    </location>
</feature>
<sequence length="418" mass="44645">MGMAAYISAVMQRTSLGVVGTQAAEHFGTTVGIVSTFVVVQIATYALMQIPVGVLLDRFGSRAVLVAGSIVMTLGQTTMALTDDLGVAIAARIVLGAGDACIFTGILRLLPFWFRPQRVPILSQLTGMLGQVGQVAAVGVLLPLVDVLGWRPTFLFSASVCLVLAFCCLLAVRDVPDGVKRVVTGGSFVEIPRQVSQVLKHPATQLGFWIHLTSGFSVNSFVLMWGIPYLTIGEGRTAAEAGILFSLTAIFAAFIGPLMGWLTARHPLRRSNMALSVIFANMISWAAVLLWPGPAPLWLLVVLVVAISAGGPGTGIGFDYARTQLPANRLGAGNGMVISGSFAGGTFMILAIGLFLDAVSNGGSYTPEHLGWAMALQFPLFFVGLVGIFVSRRRLRLHMETEGVVVPTWREVVRRYRR</sequence>
<dbReference type="InterPro" id="IPR020846">
    <property type="entry name" value="MFS_dom"/>
</dbReference>
<dbReference type="InterPro" id="IPR011701">
    <property type="entry name" value="MFS"/>
</dbReference>
<dbReference type="GO" id="GO:0022857">
    <property type="term" value="F:transmembrane transporter activity"/>
    <property type="evidence" value="ECO:0007669"/>
    <property type="project" value="InterPro"/>
</dbReference>
<feature type="transmembrane region" description="Helical" evidence="6">
    <location>
        <begin position="206"/>
        <end position="230"/>
    </location>
</feature>
<evidence type="ECO:0000256" key="2">
    <source>
        <dbReference type="ARBA" id="ARBA00022475"/>
    </source>
</evidence>
<evidence type="ECO:0000256" key="4">
    <source>
        <dbReference type="ARBA" id="ARBA00022989"/>
    </source>
</evidence>
<comment type="subcellular location">
    <subcellularLocation>
        <location evidence="1">Cell membrane</location>
        <topology evidence="1">Multi-pass membrane protein</topology>
    </subcellularLocation>
</comment>
<feature type="transmembrane region" description="Helical" evidence="6">
    <location>
        <begin position="63"/>
        <end position="81"/>
    </location>
</feature>
<keyword evidence="9" id="KW-1185">Reference proteome</keyword>
<keyword evidence="4 6" id="KW-1133">Transmembrane helix</keyword>
<protein>
    <submittedName>
        <fullName evidence="8">MFS transporter</fullName>
    </submittedName>
</protein>
<keyword evidence="2" id="KW-1003">Cell membrane</keyword>
<feature type="transmembrane region" description="Helical" evidence="6">
    <location>
        <begin position="122"/>
        <end position="142"/>
    </location>
</feature>
<evidence type="ECO:0000313" key="8">
    <source>
        <dbReference type="EMBL" id="RMB61605.1"/>
    </source>
</evidence>
<dbReference type="PANTHER" id="PTHR43124">
    <property type="entry name" value="PURINE EFFLUX PUMP PBUE"/>
    <property type="match status" value="1"/>
</dbReference>
<dbReference type="Gene3D" id="1.20.1250.20">
    <property type="entry name" value="MFS general substrate transporter like domains"/>
    <property type="match status" value="2"/>
</dbReference>
<comment type="caution">
    <text evidence="8">The sequence shown here is derived from an EMBL/GenBank/DDBJ whole genome shotgun (WGS) entry which is preliminary data.</text>
</comment>
<feature type="transmembrane region" description="Helical" evidence="6">
    <location>
        <begin position="33"/>
        <end position="56"/>
    </location>
</feature>
<dbReference type="GO" id="GO:0005886">
    <property type="term" value="C:plasma membrane"/>
    <property type="evidence" value="ECO:0007669"/>
    <property type="project" value="UniProtKB-SubCell"/>
</dbReference>
<evidence type="ECO:0000256" key="3">
    <source>
        <dbReference type="ARBA" id="ARBA00022692"/>
    </source>
</evidence>
<dbReference type="InterPro" id="IPR036259">
    <property type="entry name" value="MFS_trans_sf"/>
</dbReference>
<feature type="transmembrane region" description="Helical" evidence="6">
    <location>
        <begin position="274"/>
        <end position="291"/>
    </location>
</feature>
<feature type="transmembrane region" description="Helical" evidence="6">
    <location>
        <begin position="370"/>
        <end position="390"/>
    </location>
</feature>
<evidence type="ECO:0000256" key="5">
    <source>
        <dbReference type="ARBA" id="ARBA00023136"/>
    </source>
</evidence>
<feature type="transmembrane region" description="Helical" evidence="6">
    <location>
        <begin position="330"/>
        <end position="355"/>
    </location>
</feature>
<dbReference type="InterPro" id="IPR050189">
    <property type="entry name" value="MFS_Efflux_Transporters"/>
</dbReference>
<dbReference type="PROSITE" id="PS50850">
    <property type="entry name" value="MFS"/>
    <property type="match status" value="1"/>
</dbReference>
<evidence type="ECO:0000256" key="6">
    <source>
        <dbReference type="SAM" id="Phobius"/>
    </source>
</evidence>
<proteinExistence type="predicted"/>
<reference evidence="8 9" key="1">
    <citation type="submission" date="2018-10" db="EMBL/GenBank/DDBJ databases">
        <title>Tessaracoccus antarcticuss sp. nov., isolated from sediment.</title>
        <authorList>
            <person name="Zhou L.Y."/>
            <person name="Du Z.J."/>
        </authorList>
    </citation>
    <scope>NUCLEOTIDE SEQUENCE [LARGE SCALE GENOMIC DNA]</scope>
    <source>
        <strain evidence="8 9">JDX10</strain>
    </source>
</reference>
<evidence type="ECO:0000259" key="7">
    <source>
        <dbReference type="PROSITE" id="PS50850"/>
    </source>
</evidence>
<dbReference type="AlphaFoldDB" id="A0A3M0G9I6"/>
<dbReference type="PANTHER" id="PTHR43124:SF3">
    <property type="entry name" value="CHLORAMPHENICOL EFFLUX PUMP RV0191"/>
    <property type="match status" value="1"/>
</dbReference>
<dbReference type="Proteomes" id="UP000275256">
    <property type="component" value="Unassembled WGS sequence"/>
</dbReference>
<name>A0A3M0G9I6_9ACTN</name>
<dbReference type="CDD" id="cd06174">
    <property type="entry name" value="MFS"/>
    <property type="match status" value="1"/>
</dbReference>
<keyword evidence="5 6" id="KW-0472">Membrane</keyword>
<dbReference type="EMBL" id="REFW01000001">
    <property type="protein sequence ID" value="RMB61605.1"/>
    <property type="molecule type" value="Genomic_DNA"/>
</dbReference>
<feature type="transmembrane region" description="Helical" evidence="6">
    <location>
        <begin position="154"/>
        <end position="172"/>
    </location>
</feature>
<evidence type="ECO:0000313" key="9">
    <source>
        <dbReference type="Proteomes" id="UP000275256"/>
    </source>
</evidence>
<keyword evidence="3 6" id="KW-0812">Transmembrane</keyword>
<feature type="transmembrane region" description="Helical" evidence="6">
    <location>
        <begin position="242"/>
        <end position="262"/>
    </location>
</feature>
<feature type="transmembrane region" description="Helical" evidence="6">
    <location>
        <begin position="297"/>
        <end position="318"/>
    </location>
</feature>
<dbReference type="SUPFAM" id="SSF103473">
    <property type="entry name" value="MFS general substrate transporter"/>
    <property type="match status" value="1"/>
</dbReference>
<organism evidence="8 9">
    <name type="scientific">Tessaracoccus antarcticus</name>
    <dbReference type="NCBI Taxonomy" id="2479848"/>
    <lineage>
        <taxon>Bacteria</taxon>
        <taxon>Bacillati</taxon>
        <taxon>Actinomycetota</taxon>
        <taxon>Actinomycetes</taxon>
        <taxon>Propionibacteriales</taxon>
        <taxon>Propionibacteriaceae</taxon>
        <taxon>Tessaracoccus</taxon>
    </lineage>
</organism>
<dbReference type="Pfam" id="PF07690">
    <property type="entry name" value="MFS_1"/>
    <property type="match status" value="1"/>
</dbReference>
<gene>
    <name evidence="8" type="ORF">EAX62_02950</name>
</gene>